<dbReference type="EMBL" id="JABCMA010001253">
    <property type="protein sequence ID" value="NMR77974.1"/>
    <property type="molecule type" value="Genomic_DNA"/>
</dbReference>
<sequence>MSRQAEIKVQLLKFVEISYKHNKGVTTKLVTGGKRFKLAVDESGKVTLSGELGFTKFEVSKEMVEELGIKLKAVSVTFKTTRDGVLTYSG</sequence>
<protein>
    <submittedName>
        <fullName evidence="1">Uncharacterized protein</fullName>
    </submittedName>
</protein>
<accession>A0A7Y0N2R2</accession>
<dbReference type="Proteomes" id="UP000565155">
    <property type="component" value="Unassembled WGS sequence"/>
</dbReference>
<dbReference type="AlphaFoldDB" id="A0A7Y0N2R2"/>
<evidence type="ECO:0000313" key="1">
    <source>
        <dbReference type="EMBL" id="NMR77974.1"/>
    </source>
</evidence>
<evidence type="ECO:0000313" key="2">
    <source>
        <dbReference type="Proteomes" id="UP000565155"/>
    </source>
</evidence>
<dbReference type="RefSeq" id="WP_169630063.1">
    <property type="nucleotide sequence ID" value="NZ_JABCMA010001253.1"/>
</dbReference>
<organism evidence="1 2">
    <name type="scientific">Vibrio alginolyticus</name>
    <dbReference type="NCBI Taxonomy" id="663"/>
    <lineage>
        <taxon>Bacteria</taxon>
        <taxon>Pseudomonadati</taxon>
        <taxon>Pseudomonadota</taxon>
        <taxon>Gammaproteobacteria</taxon>
        <taxon>Vibrionales</taxon>
        <taxon>Vibrionaceae</taxon>
        <taxon>Vibrio</taxon>
    </lineage>
</organism>
<comment type="caution">
    <text evidence="1">The sequence shown here is derived from an EMBL/GenBank/DDBJ whole genome shotgun (WGS) entry which is preliminary data.</text>
</comment>
<proteinExistence type="predicted"/>
<name>A0A7Y0N2R2_VIBAL</name>
<gene>
    <name evidence="1" type="ORF">HKB35_30810</name>
</gene>
<reference evidence="1 2" key="1">
    <citation type="submission" date="2020-04" db="EMBL/GenBank/DDBJ databases">
        <title>Whole-genome sequencing of Vibrio spp. from China reveals different genetic environments of blaCTX-M-14 among diverse lineages.</title>
        <authorList>
            <person name="Zheng Z."/>
            <person name="Ye L."/>
            <person name="Chen S."/>
        </authorList>
    </citation>
    <scope>NUCLEOTIDE SEQUENCE [LARGE SCALE GENOMIC DNA]</scope>
    <source>
        <strain evidence="1 2">Vb1636</strain>
    </source>
</reference>
<feature type="non-terminal residue" evidence="1">
    <location>
        <position position="90"/>
    </location>
</feature>